<keyword evidence="1" id="KW-0812">Transmembrane</keyword>
<evidence type="ECO:0000256" key="1">
    <source>
        <dbReference type="SAM" id="Phobius"/>
    </source>
</evidence>
<dbReference type="EMBL" id="KV722331">
    <property type="protein sequence ID" value="OCH96385.1"/>
    <property type="molecule type" value="Genomic_DNA"/>
</dbReference>
<feature type="transmembrane region" description="Helical" evidence="1">
    <location>
        <begin position="12"/>
        <end position="32"/>
    </location>
</feature>
<name>A0A8E2DV19_9APHY</name>
<proteinExistence type="predicted"/>
<keyword evidence="1" id="KW-1133">Transmembrane helix</keyword>
<reference evidence="2 3" key="1">
    <citation type="submission" date="2016-07" db="EMBL/GenBank/DDBJ databases">
        <title>Draft genome of the white-rot fungus Obba rivulosa 3A-2.</title>
        <authorList>
            <consortium name="DOE Joint Genome Institute"/>
            <person name="Miettinen O."/>
            <person name="Riley R."/>
            <person name="Acob R."/>
            <person name="Barry K."/>
            <person name="Cullen D."/>
            <person name="De Vries R."/>
            <person name="Hainaut M."/>
            <person name="Hatakka A."/>
            <person name="Henrissat B."/>
            <person name="Hilden K."/>
            <person name="Kuo R."/>
            <person name="Labutti K."/>
            <person name="Lipzen A."/>
            <person name="Makela M.R."/>
            <person name="Sandor L."/>
            <person name="Spatafora J.W."/>
            <person name="Grigoriev I.V."/>
            <person name="Hibbett D.S."/>
        </authorList>
    </citation>
    <scope>NUCLEOTIDE SEQUENCE [LARGE SCALE GENOMIC DNA]</scope>
    <source>
        <strain evidence="2 3">3A-2</strain>
    </source>
</reference>
<dbReference type="Proteomes" id="UP000250043">
    <property type="component" value="Unassembled WGS sequence"/>
</dbReference>
<gene>
    <name evidence="2" type="ORF">OBBRIDRAFT_236927</name>
</gene>
<evidence type="ECO:0000313" key="3">
    <source>
        <dbReference type="Proteomes" id="UP000250043"/>
    </source>
</evidence>
<protein>
    <submittedName>
        <fullName evidence="2">Uncharacterized protein</fullName>
    </submittedName>
</protein>
<organism evidence="2 3">
    <name type="scientific">Obba rivulosa</name>
    <dbReference type="NCBI Taxonomy" id="1052685"/>
    <lineage>
        <taxon>Eukaryota</taxon>
        <taxon>Fungi</taxon>
        <taxon>Dikarya</taxon>
        <taxon>Basidiomycota</taxon>
        <taxon>Agaricomycotina</taxon>
        <taxon>Agaricomycetes</taxon>
        <taxon>Polyporales</taxon>
        <taxon>Gelatoporiaceae</taxon>
        <taxon>Obba</taxon>
    </lineage>
</organism>
<evidence type="ECO:0000313" key="2">
    <source>
        <dbReference type="EMBL" id="OCH96385.1"/>
    </source>
</evidence>
<dbReference type="AlphaFoldDB" id="A0A8E2DV19"/>
<keyword evidence="3" id="KW-1185">Reference proteome</keyword>
<sequence>MNTFSHSPRCCAGLSYLSLFPLGLLCCCTIWFEVGKFLPISTTFVRRATESSIVLDCTPRLRGSKLEMNEQVRHPGIMLQVRLSNVGHGLYLCAAEHMTNGLTFRSFQNAPRALRLRSSGHFETNDHKL</sequence>
<keyword evidence="1" id="KW-0472">Membrane</keyword>
<accession>A0A8E2DV19</accession>